<dbReference type="Proteomes" id="UP000886595">
    <property type="component" value="Unassembled WGS sequence"/>
</dbReference>
<feature type="domain" description="RNase H type-1" evidence="1">
    <location>
        <begin position="90"/>
        <end position="139"/>
    </location>
</feature>
<dbReference type="EMBL" id="JAAMPC010000003">
    <property type="protein sequence ID" value="KAG2319531.1"/>
    <property type="molecule type" value="Genomic_DNA"/>
</dbReference>
<dbReference type="GO" id="GO:0003676">
    <property type="term" value="F:nucleic acid binding"/>
    <property type="evidence" value="ECO:0007669"/>
    <property type="project" value="InterPro"/>
</dbReference>
<gene>
    <name evidence="2" type="ORF">Bca52824_012744</name>
</gene>
<dbReference type="OrthoDB" id="1106285at2759"/>
<comment type="caution">
    <text evidence="2">The sequence shown here is derived from an EMBL/GenBank/DDBJ whole genome shotgun (WGS) entry which is preliminary data.</text>
</comment>
<evidence type="ECO:0000313" key="3">
    <source>
        <dbReference type="Proteomes" id="UP000886595"/>
    </source>
</evidence>
<dbReference type="GO" id="GO:0004523">
    <property type="term" value="F:RNA-DNA hybrid ribonuclease activity"/>
    <property type="evidence" value="ECO:0007669"/>
    <property type="project" value="InterPro"/>
</dbReference>
<dbReference type="InterPro" id="IPR002156">
    <property type="entry name" value="RNaseH_domain"/>
</dbReference>
<dbReference type="Pfam" id="PF13456">
    <property type="entry name" value="RVT_3"/>
    <property type="match status" value="1"/>
</dbReference>
<evidence type="ECO:0000313" key="2">
    <source>
        <dbReference type="EMBL" id="KAG2319531.1"/>
    </source>
</evidence>
<organism evidence="2 3">
    <name type="scientific">Brassica carinata</name>
    <name type="common">Ethiopian mustard</name>
    <name type="synonym">Abyssinian cabbage</name>
    <dbReference type="NCBI Taxonomy" id="52824"/>
    <lineage>
        <taxon>Eukaryota</taxon>
        <taxon>Viridiplantae</taxon>
        <taxon>Streptophyta</taxon>
        <taxon>Embryophyta</taxon>
        <taxon>Tracheophyta</taxon>
        <taxon>Spermatophyta</taxon>
        <taxon>Magnoliopsida</taxon>
        <taxon>eudicotyledons</taxon>
        <taxon>Gunneridae</taxon>
        <taxon>Pentapetalae</taxon>
        <taxon>rosids</taxon>
        <taxon>malvids</taxon>
        <taxon>Brassicales</taxon>
        <taxon>Brassicaceae</taxon>
        <taxon>Brassiceae</taxon>
        <taxon>Brassica</taxon>
    </lineage>
</organism>
<protein>
    <recommendedName>
        <fullName evidence="1">RNase H type-1 domain-containing protein</fullName>
    </recommendedName>
</protein>
<name>A0A8X7VXM2_BRACI</name>
<dbReference type="AlphaFoldDB" id="A0A8X7VXM2"/>
<sequence length="169" mass="18572">MLPRLAYISRSLKQLDNNLNPVSVYDEHGNADHALEIYSLQKLWQLGHFRKCSVVSASAADENILRHLAREYVAINEFPTTTSDSSPVLTTTEGKSSRVRSPLQAEALAIRSGLLNAKSIGFSKICIQTDCQALLQTISTFPPLRLNSVESNQDFRGLTDSTGSSSIHP</sequence>
<evidence type="ECO:0000259" key="1">
    <source>
        <dbReference type="Pfam" id="PF13456"/>
    </source>
</evidence>
<proteinExistence type="predicted"/>
<accession>A0A8X7VXM2</accession>
<reference evidence="2 3" key="1">
    <citation type="submission" date="2020-02" db="EMBL/GenBank/DDBJ databases">
        <authorList>
            <person name="Ma Q."/>
            <person name="Huang Y."/>
            <person name="Song X."/>
            <person name="Pei D."/>
        </authorList>
    </citation>
    <scope>NUCLEOTIDE SEQUENCE [LARGE SCALE GENOMIC DNA]</scope>
    <source>
        <strain evidence="2">Sxm20200214</strain>
        <tissue evidence="2">Leaf</tissue>
    </source>
</reference>
<keyword evidence="3" id="KW-1185">Reference proteome</keyword>